<evidence type="ECO:0000256" key="4">
    <source>
        <dbReference type="SAM" id="Phobius"/>
    </source>
</evidence>
<evidence type="ECO:0000256" key="1">
    <source>
        <dbReference type="ARBA" id="ARBA00022741"/>
    </source>
</evidence>
<reference evidence="6 7" key="1">
    <citation type="submission" date="2023-09" db="EMBL/GenBank/DDBJ databases">
        <authorList>
            <person name="Rey-Velasco X."/>
        </authorList>
    </citation>
    <scope>NUCLEOTIDE SEQUENCE [LARGE SCALE GENOMIC DNA]</scope>
    <source>
        <strain evidence="6 7">P007</strain>
    </source>
</reference>
<feature type="domain" description="DNA mismatch repair proteins mutS family" evidence="5">
    <location>
        <begin position="420"/>
        <end position="602"/>
    </location>
</feature>
<name>A0ABU3BES9_9FLAO</name>
<feature type="transmembrane region" description="Helical" evidence="4">
    <location>
        <begin position="238"/>
        <end position="255"/>
    </location>
</feature>
<proteinExistence type="predicted"/>
<dbReference type="PANTHER" id="PTHR11361:SF99">
    <property type="entry name" value="DNA MISMATCH REPAIR PROTEIN"/>
    <property type="match status" value="1"/>
</dbReference>
<keyword evidence="3" id="KW-0238">DNA-binding</keyword>
<dbReference type="SUPFAM" id="SSF52540">
    <property type="entry name" value="P-loop containing nucleoside triphosphate hydrolases"/>
    <property type="match status" value="1"/>
</dbReference>
<evidence type="ECO:0000313" key="7">
    <source>
        <dbReference type="Proteomes" id="UP001250662"/>
    </source>
</evidence>
<dbReference type="PANTHER" id="PTHR11361">
    <property type="entry name" value="DNA MISMATCH REPAIR PROTEIN MUTS FAMILY MEMBER"/>
    <property type="match status" value="1"/>
</dbReference>
<sequence>MQSDSMQDPTSFYQSQLTKFQKQLQTVKTTLNTLSLIRLVLFLAVLAAVYFVWGNTQIILGVLVIATVFFIALLMRYNTLKYERDFLKALIKTNETELKVLNRDFHDLPDGKEYTQGTHDFSQDIDLFGRGSFFQYSNRTALKSGTDRLVHGLLSNHIQNVDEKQQGIKELAALPEWRQEFGAVATLVKTEVSVTSVVNWLHQYSSFVPKKTQLISILFSALSILVWALYFLNFISGYLVFAVFLLGLAITGKYLKSINKLAIHTAQIQSTFRQYAKLIALLETQDFDAKALGQERAKVIGAKGSSSTLLKKFAKLLDALDQRNNILISLVANGFFLRDLYICKSIEDWISNHGKKVSNWFDAIAFFDAYCSLGNFAFNHPRYVYPFINQDQNTIDCKGAVHPLLDPEMAIANDYCIANDQFFVVTGANMAGKSTFLRTVGLQIVMANVGLPVAATEAKYTPIKLITSMRTTDSLTDDESYFFSELKRLKFIIDKIEEEPHFIILDEILKGTNSTDKAEGSKKFIERLVRLKASGIIATHDLSLCAVADSLKEVKNYYFDAQIKNDELYFDYAFKEGVCQNMNASFLLAKMGIVDDASLDHN</sequence>
<dbReference type="Proteomes" id="UP001250662">
    <property type="component" value="Unassembled WGS sequence"/>
</dbReference>
<keyword evidence="4" id="KW-1133">Transmembrane helix</keyword>
<evidence type="ECO:0000313" key="6">
    <source>
        <dbReference type="EMBL" id="MDT0620661.1"/>
    </source>
</evidence>
<dbReference type="RefSeq" id="WP_311386988.1">
    <property type="nucleotide sequence ID" value="NZ_JAVRHU010000001.1"/>
</dbReference>
<evidence type="ECO:0000256" key="3">
    <source>
        <dbReference type="ARBA" id="ARBA00023125"/>
    </source>
</evidence>
<accession>A0ABU3BES9</accession>
<keyword evidence="2" id="KW-0067">ATP-binding</keyword>
<protein>
    <submittedName>
        <fullName evidence="6">DNA mismatch repair protein MutS</fullName>
    </submittedName>
</protein>
<evidence type="ECO:0000256" key="2">
    <source>
        <dbReference type="ARBA" id="ARBA00022840"/>
    </source>
</evidence>
<evidence type="ECO:0000259" key="5">
    <source>
        <dbReference type="SMART" id="SM00534"/>
    </source>
</evidence>
<comment type="caution">
    <text evidence="6">The sequence shown here is derived from an EMBL/GenBank/DDBJ whole genome shotgun (WGS) entry which is preliminary data.</text>
</comment>
<feature type="transmembrane region" description="Helical" evidence="4">
    <location>
        <begin position="31"/>
        <end position="52"/>
    </location>
</feature>
<feature type="transmembrane region" description="Helical" evidence="4">
    <location>
        <begin position="58"/>
        <end position="77"/>
    </location>
</feature>
<keyword evidence="4" id="KW-0812">Transmembrane</keyword>
<dbReference type="InterPro" id="IPR000432">
    <property type="entry name" value="DNA_mismatch_repair_MutS_C"/>
</dbReference>
<organism evidence="6 7">
    <name type="scientific">Croceitalea vernalis</name>
    <dbReference type="NCBI Taxonomy" id="3075599"/>
    <lineage>
        <taxon>Bacteria</taxon>
        <taxon>Pseudomonadati</taxon>
        <taxon>Bacteroidota</taxon>
        <taxon>Flavobacteriia</taxon>
        <taxon>Flavobacteriales</taxon>
        <taxon>Flavobacteriaceae</taxon>
        <taxon>Croceitalea</taxon>
    </lineage>
</organism>
<dbReference type="SMART" id="SM00534">
    <property type="entry name" value="MUTSac"/>
    <property type="match status" value="1"/>
</dbReference>
<keyword evidence="4" id="KW-0472">Membrane</keyword>
<dbReference type="EMBL" id="JAVRHU010000001">
    <property type="protein sequence ID" value="MDT0620661.1"/>
    <property type="molecule type" value="Genomic_DNA"/>
</dbReference>
<keyword evidence="7" id="KW-1185">Reference proteome</keyword>
<keyword evidence="1" id="KW-0547">Nucleotide-binding</keyword>
<gene>
    <name evidence="6" type="ORF">RM520_03430</name>
</gene>
<dbReference type="Pfam" id="PF00488">
    <property type="entry name" value="MutS_V"/>
    <property type="match status" value="1"/>
</dbReference>
<dbReference type="Gene3D" id="3.40.50.300">
    <property type="entry name" value="P-loop containing nucleotide triphosphate hydrolases"/>
    <property type="match status" value="1"/>
</dbReference>
<dbReference type="InterPro" id="IPR045076">
    <property type="entry name" value="MutS"/>
</dbReference>
<dbReference type="InterPro" id="IPR027417">
    <property type="entry name" value="P-loop_NTPase"/>
</dbReference>